<organism evidence="1 2">
    <name type="scientific">Geotrichum galactomycetum</name>
    <dbReference type="NCBI Taxonomy" id="27317"/>
    <lineage>
        <taxon>Eukaryota</taxon>
        <taxon>Fungi</taxon>
        <taxon>Dikarya</taxon>
        <taxon>Ascomycota</taxon>
        <taxon>Saccharomycotina</taxon>
        <taxon>Dipodascomycetes</taxon>
        <taxon>Dipodascales</taxon>
        <taxon>Dipodascaceae</taxon>
        <taxon>Geotrichum</taxon>
    </lineage>
</organism>
<proteinExistence type="predicted"/>
<dbReference type="Proteomes" id="UP000744676">
    <property type="component" value="Unassembled WGS sequence"/>
</dbReference>
<keyword evidence="2" id="KW-1185">Reference proteome</keyword>
<reference evidence="1 2" key="1">
    <citation type="journal article" date="2020" name="Front. Microbiol.">
        <title>Phenotypic and Genetic Characterization of the Cheese Ripening Yeast Geotrichum candidum.</title>
        <authorList>
            <person name="Perkins V."/>
            <person name="Vignola S."/>
            <person name="Lessard M.H."/>
            <person name="Plante P.L."/>
            <person name="Corbeil J."/>
            <person name="Dugat-Bony E."/>
            <person name="Frenette M."/>
            <person name="Labrie S."/>
        </authorList>
    </citation>
    <scope>NUCLEOTIDE SEQUENCE [LARGE SCALE GENOMIC DNA]</scope>
    <source>
        <strain evidence="1 2">LMA-1147</strain>
    </source>
</reference>
<evidence type="ECO:0000313" key="1">
    <source>
        <dbReference type="EMBL" id="KAF5098633.1"/>
    </source>
</evidence>
<evidence type="ECO:0000313" key="2">
    <source>
        <dbReference type="Proteomes" id="UP000744676"/>
    </source>
</evidence>
<name>A0ACB6V5H2_9ASCO</name>
<comment type="caution">
    <text evidence="1">The sequence shown here is derived from an EMBL/GenBank/DDBJ whole genome shotgun (WGS) entry which is preliminary data.</text>
</comment>
<accession>A0ACB6V5H2</accession>
<dbReference type="EMBL" id="QVQA01000044">
    <property type="protein sequence ID" value="KAF5098633.1"/>
    <property type="molecule type" value="Genomic_DNA"/>
</dbReference>
<protein>
    <submittedName>
        <fullName evidence="1">Uncharacterized protein</fullName>
    </submittedName>
</protein>
<gene>
    <name evidence="1" type="ORF">D0Z00_001976</name>
</gene>
<sequence>MPCSSSSAANLAPPSQPPASYIQTSNPGIRSVNNFSHHQQVFQQQQQQLQPNGLPDYYYGSQSFEFASIHPAFAITPGMNQQQQQQQQFFIPSTTPPESLPVPSLVYTEMSQHHLQQQLQPPIQYQVSAPTSPVSTKSFGGTTPTVGSASVKRPHPADSNASNDQKLPDQRSPQHTRTPSRKRGDSNVSIKSRRKRGDSNASSISSQSPRYPASGVSITSNSNEARSSSYTKKAAAELGIAKLNLVGNCVSSAGSGSASAAISTQPILSPQRRKTTNLINFSITNGRAVVSSTEDAHSVVGSRESSPISSPENDDDDDDKCVATTSRNRADDAIIALKEVIARVKLPFGLDKKQFTRSRANSVPVPVAARVTAPSGAGAMSAVTLATTPVGPPRKKTVDPTPPPHKKRVCSSAVSSPPRPPVSPSYMQSPHTNLNSPASISAPASAMGASCSPFFEIENSPQVFVDKFNHSVVQNQALPLPLQSSRPPQHLHQHQPIPQQQLQLLPRQHVSSQQLTPGNEGMQYHHQPHQQEQHLQDNFQLQLRQHQYLHQQMLDQQLAFQQQQQQQPFLFQTPTDHPPSSIISHTAYPQSYPALLSLQQIPQQSQQQQSHIIMNEEAACAYYSTSNTNFSASPPLIVTDSSSPPILPLQPHHQQPQQTIAFPVYGTPAPGSMDNVGQYFSPVYHHPQQLIPIDSQQQLQQRQQHLQ</sequence>